<dbReference type="RefSeq" id="WP_089523298.1">
    <property type="nucleotide sequence ID" value="NZ_NMUQ01000001.1"/>
</dbReference>
<keyword evidence="3" id="KW-0309">Germination</keyword>
<dbReference type="OrthoDB" id="2380468at2"/>
<dbReference type="InterPro" id="IPR008844">
    <property type="entry name" value="Spore_GerAC-like"/>
</dbReference>
<evidence type="ECO:0000256" key="5">
    <source>
        <dbReference type="ARBA" id="ARBA00023136"/>
    </source>
</evidence>
<evidence type="ECO:0000259" key="10">
    <source>
        <dbReference type="Pfam" id="PF25198"/>
    </source>
</evidence>
<comment type="caution">
    <text evidence="11">The sequence shown here is derived from an EMBL/GenBank/DDBJ whole genome shotgun (WGS) entry which is preliminary data.</text>
</comment>
<dbReference type="GO" id="GO:0009847">
    <property type="term" value="P:spore germination"/>
    <property type="evidence" value="ECO:0007669"/>
    <property type="project" value="InterPro"/>
</dbReference>
<evidence type="ECO:0000256" key="3">
    <source>
        <dbReference type="ARBA" id="ARBA00022544"/>
    </source>
</evidence>
<evidence type="ECO:0000313" key="12">
    <source>
        <dbReference type="Proteomes" id="UP000215145"/>
    </source>
</evidence>
<dbReference type="PANTHER" id="PTHR35789">
    <property type="entry name" value="SPORE GERMINATION PROTEIN B3"/>
    <property type="match status" value="1"/>
</dbReference>
<protein>
    <submittedName>
        <fullName evidence="11">Spore gernimation protein GerC</fullName>
    </submittedName>
</protein>
<evidence type="ECO:0000256" key="6">
    <source>
        <dbReference type="ARBA" id="ARBA00023139"/>
    </source>
</evidence>
<dbReference type="PANTHER" id="PTHR35789:SF1">
    <property type="entry name" value="SPORE GERMINATION PROTEIN B3"/>
    <property type="match status" value="1"/>
</dbReference>
<comment type="subcellular location">
    <subcellularLocation>
        <location evidence="1">Membrane</location>
        <topology evidence="1">Lipid-anchor</topology>
    </subcellularLocation>
</comment>
<reference evidence="11 12" key="1">
    <citation type="submission" date="2017-07" db="EMBL/GenBank/DDBJ databases">
        <title>Paenibacillus herberti R33 genome sequencing and assembly.</title>
        <authorList>
            <person name="Su W."/>
        </authorList>
    </citation>
    <scope>NUCLEOTIDE SEQUENCE [LARGE SCALE GENOMIC DNA]</scope>
    <source>
        <strain evidence="11 12">R33</strain>
    </source>
</reference>
<dbReference type="PROSITE" id="PS51257">
    <property type="entry name" value="PROKAR_LIPOPROTEIN"/>
    <property type="match status" value="1"/>
</dbReference>
<keyword evidence="5" id="KW-0472">Membrane</keyword>
<dbReference type="Proteomes" id="UP000215145">
    <property type="component" value="Unassembled WGS sequence"/>
</dbReference>
<dbReference type="InterPro" id="IPR046953">
    <property type="entry name" value="Spore_GerAC-like_C"/>
</dbReference>
<dbReference type="EMBL" id="NMUQ01000001">
    <property type="protein sequence ID" value="OXM16214.1"/>
    <property type="molecule type" value="Genomic_DNA"/>
</dbReference>
<dbReference type="GO" id="GO:0016020">
    <property type="term" value="C:membrane"/>
    <property type="evidence" value="ECO:0007669"/>
    <property type="project" value="UniProtKB-SubCell"/>
</dbReference>
<evidence type="ECO:0000256" key="4">
    <source>
        <dbReference type="ARBA" id="ARBA00022729"/>
    </source>
</evidence>
<feature type="domain" description="Spore germination protein N-terminal" evidence="10">
    <location>
        <begin position="23"/>
        <end position="197"/>
    </location>
</feature>
<feature type="chain" id="PRO_5038405360" evidence="8">
    <location>
        <begin position="22"/>
        <end position="389"/>
    </location>
</feature>
<organism evidence="11 12">
    <name type="scientific">Paenibacillus herberti</name>
    <dbReference type="NCBI Taxonomy" id="1619309"/>
    <lineage>
        <taxon>Bacteria</taxon>
        <taxon>Bacillati</taxon>
        <taxon>Bacillota</taxon>
        <taxon>Bacilli</taxon>
        <taxon>Bacillales</taxon>
        <taxon>Paenibacillaceae</taxon>
        <taxon>Paenibacillus</taxon>
    </lineage>
</organism>
<evidence type="ECO:0000256" key="7">
    <source>
        <dbReference type="ARBA" id="ARBA00023288"/>
    </source>
</evidence>
<keyword evidence="12" id="KW-1185">Reference proteome</keyword>
<evidence type="ECO:0000313" key="11">
    <source>
        <dbReference type="EMBL" id="OXM16214.1"/>
    </source>
</evidence>
<feature type="signal peptide" evidence="8">
    <location>
        <begin position="1"/>
        <end position="21"/>
    </location>
</feature>
<accession>A0A229P2P1</accession>
<keyword evidence="4 8" id="KW-0732">Signal</keyword>
<keyword evidence="6" id="KW-0564">Palmitate</keyword>
<evidence type="ECO:0000256" key="8">
    <source>
        <dbReference type="SAM" id="SignalP"/>
    </source>
</evidence>
<keyword evidence="7" id="KW-0449">Lipoprotein</keyword>
<evidence type="ECO:0000256" key="2">
    <source>
        <dbReference type="ARBA" id="ARBA00007886"/>
    </source>
</evidence>
<dbReference type="Pfam" id="PF05504">
    <property type="entry name" value="Spore_GerAC"/>
    <property type="match status" value="1"/>
</dbReference>
<evidence type="ECO:0000259" key="9">
    <source>
        <dbReference type="Pfam" id="PF05504"/>
    </source>
</evidence>
<dbReference type="InterPro" id="IPR038501">
    <property type="entry name" value="Spore_GerAC_C_sf"/>
</dbReference>
<dbReference type="Gene3D" id="3.30.300.210">
    <property type="entry name" value="Nutrient germinant receptor protein C, domain 3"/>
    <property type="match status" value="1"/>
</dbReference>
<dbReference type="AlphaFoldDB" id="A0A229P2P1"/>
<name>A0A229P2P1_9BACL</name>
<comment type="similarity">
    <text evidence="2">Belongs to the GerABKC lipoprotein family.</text>
</comment>
<gene>
    <name evidence="11" type="ORF">CGZ75_05840</name>
</gene>
<dbReference type="Pfam" id="PF25198">
    <property type="entry name" value="Spore_GerAC_N"/>
    <property type="match status" value="1"/>
</dbReference>
<proteinExistence type="inferred from homology"/>
<feature type="domain" description="Spore germination GerAC-like C-terminal" evidence="9">
    <location>
        <begin position="217"/>
        <end position="351"/>
    </location>
</feature>
<evidence type="ECO:0000256" key="1">
    <source>
        <dbReference type="ARBA" id="ARBA00004635"/>
    </source>
</evidence>
<sequence length="389" mass="43825">MKRLLMLVVVVLTYVSIQGCANSRDVQSMAYVTAIGLDYQDGLYQAYVQVLNFSNVARSEAVELGKAVPIWIGRGQGETISGAIAETNATAQSRLFWGHVKAVVVTKNVMRQGLAGLNSALIRDSQARYTVLFYGTEEKLEDILIQKSLFNLSPLDTMIFTAVQMNTQKAYILPMNANEAYAYLNEPGGSGMLPEIGINRDTWYEDKTIKPMFIIRGAYFFNGYDLQSHMHMLPLKGMRWRDSKLDVTPVQLIANGKSAAVLMLGHPKFNIKLRMERGVPRYDITIKTGGYLGELIQQKSVQELQTMAASVIEQEVMNTYKSALSKHTDCYRLQLELYRRYPRIFRELTSNSSFFLDESSIASLKVKVFLRTTGNFKGKFYTEEKGGKA</sequence>
<dbReference type="InterPro" id="IPR057336">
    <property type="entry name" value="GerAC_N"/>
</dbReference>